<evidence type="ECO:0000313" key="2">
    <source>
        <dbReference type="Proteomes" id="UP000585696"/>
    </source>
</evidence>
<comment type="caution">
    <text evidence="1">The sequence shown here is derived from an EMBL/GenBank/DDBJ whole genome shotgun (WGS) entry which is preliminary data.</text>
</comment>
<reference evidence="1 2" key="1">
    <citation type="submission" date="2020-03" db="EMBL/GenBank/DDBJ databases">
        <title>Soil Listeria distribution.</title>
        <authorList>
            <person name="Liao J."/>
            <person name="Wiedmann M."/>
        </authorList>
    </citation>
    <scope>NUCLEOTIDE SEQUENCE [LARGE SCALE GENOMIC DNA]</scope>
    <source>
        <strain evidence="1 2">FSL L7-0054</strain>
    </source>
</reference>
<protein>
    <submittedName>
        <fullName evidence="1">Phage tail protein</fullName>
    </submittedName>
</protein>
<dbReference type="EMBL" id="JAARZS010000057">
    <property type="protein sequence ID" value="MBC2285744.1"/>
    <property type="molecule type" value="Genomic_DNA"/>
</dbReference>
<gene>
    <name evidence="1" type="ORF">HCB69_15325</name>
</gene>
<evidence type="ECO:0000313" key="1">
    <source>
        <dbReference type="EMBL" id="MBC2285744.1"/>
    </source>
</evidence>
<accession>A0A842G5N0</accession>
<dbReference type="RefSeq" id="WP_185655442.1">
    <property type="nucleotide sequence ID" value="NZ_JAARUK010000003.1"/>
</dbReference>
<proteinExistence type="predicted"/>
<sequence>MAAVTKKEYFAYDFTNVHWHVANNDGTKEKGTLLGEFSQFEGETTTKTIVRNVEGNTAEQVSKPSFAEGKIKGHFLVSTLRKLFGFTTDGLKAGVWAYGSSSQTANFALTADERDMYENKHLIAFPNMAVTGGFSWSLENGSEEVAEVEIPVKAMLDADKQLRYDMFGDEVEDQSLATKWHTDFSTELVKEPTQTP</sequence>
<dbReference type="AlphaFoldDB" id="A0A842G5N0"/>
<name>A0A842G5N0_9LIST</name>
<organism evidence="1 2">
    <name type="scientific">Listeria booriae</name>
    <dbReference type="NCBI Taxonomy" id="1552123"/>
    <lineage>
        <taxon>Bacteria</taxon>
        <taxon>Bacillati</taxon>
        <taxon>Bacillota</taxon>
        <taxon>Bacilli</taxon>
        <taxon>Bacillales</taxon>
        <taxon>Listeriaceae</taxon>
        <taxon>Listeria</taxon>
    </lineage>
</organism>
<dbReference type="Proteomes" id="UP000585696">
    <property type="component" value="Unassembled WGS sequence"/>
</dbReference>